<dbReference type="Pfam" id="PF02020">
    <property type="entry name" value="W2"/>
    <property type="match status" value="1"/>
</dbReference>
<dbReference type="SMART" id="SM00515">
    <property type="entry name" value="eIF5C"/>
    <property type="match status" value="1"/>
</dbReference>
<dbReference type="InterPro" id="IPR016024">
    <property type="entry name" value="ARM-type_fold"/>
</dbReference>
<evidence type="ECO:0000259" key="1">
    <source>
        <dbReference type="PROSITE" id="PS51363"/>
    </source>
</evidence>
<name>R4UNP9_COPFO</name>
<dbReference type="SUPFAM" id="SSF48371">
    <property type="entry name" value="ARM repeat"/>
    <property type="match status" value="1"/>
</dbReference>
<dbReference type="CDD" id="cd11559">
    <property type="entry name" value="W2_eIF4G1_like"/>
    <property type="match status" value="1"/>
</dbReference>
<feature type="domain" description="W2" evidence="1">
    <location>
        <begin position="16"/>
        <end position="187"/>
    </location>
</feature>
<dbReference type="EMBL" id="KC740976">
    <property type="protein sequence ID" value="AGM32800.1"/>
    <property type="molecule type" value="mRNA"/>
</dbReference>
<keyword evidence="2" id="KW-0648">Protein biosynthesis</keyword>
<dbReference type="InterPro" id="IPR003307">
    <property type="entry name" value="W2_domain"/>
</dbReference>
<dbReference type="FunFam" id="1.25.40.180:FF:000042">
    <property type="entry name" value="Eukaryotic translation initiation factor 4 gamma"/>
    <property type="match status" value="1"/>
</dbReference>
<keyword evidence="2" id="KW-0396">Initiation factor</keyword>
<dbReference type="Gene3D" id="1.25.40.180">
    <property type="match status" value="1"/>
</dbReference>
<proteinExistence type="evidence at transcript level"/>
<reference evidence="2" key="1">
    <citation type="submission" date="2013-03" db="EMBL/GenBank/DDBJ databases">
        <title>Immune-Related transcriptome of Coptotermes formosanus Shiraki workers: the defense mechanism.</title>
        <authorList>
            <person name="Hussain A."/>
            <person name="Li Y.F."/>
            <person name="Wen S.Y."/>
        </authorList>
    </citation>
    <scope>NUCLEOTIDE SEQUENCE</scope>
</reference>
<dbReference type="PROSITE" id="PS51363">
    <property type="entry name" value="W2"/>
    <property type="match status" value="1"/>
</dbReference>
<dbReference type="AlphaFoldDB" id="R4UNP9"/>
<evidence type="ECO:0000313" key="2">
    <source>
        <dbReference type="EMBL" id="AGM32800.1"/>
    </source>
</evidence>
<dbReference type="GO" id="GO:0003743">
    <property type="term" value="F:translation initiation factor activity"/>
    <property type="evidence" value="ECO:0007669"/>
    <property type="project" value="UniProtKB-KW"/>
</dbReference>
<protein>
    <submittedName>
        <fullName evidence="2">Eukaryotic translation initiation factor 4 gamma 3-like protein</fullName>
    </submittedName>
</protein>
<organism evidence="2">
    <name type="scientific">Coptotermes formosanus</name>
    <name type="common">Formosan subterranean termite</name>
    <dbReference type="NCBI Taxonomy" id="36987"/>
    <lineage>
        <taxon>Eukaryota</taxon>
        <taxon>Metazoa</taxon>
        <taxon>Ecdysozoa</taxon>
        <taxon>Arthropoda</taxon>
        <taxon>Hexapoda</taxon>
        <taxon>Insecta</taxon>
        <taxon>Pterygota</taxon>
        <taxon>Neoptera</taxon>
        <taxon>Polyneoptera</taxon>
        <taxon>Dictyoptera</taxon>
        <taxon>Blattodea</taxon>
        <taxon>Blattoidea</taxon>
        <taxon>Termitoidae</taxon>
        <taxon>Rhinotermitidae</taxon>
        <taxon>Coptotermes</taxon>
    </lineage>
</organism>
<sequence>MLEYTLDGAASAPSASLSVPLSWDHVQQRLEQFLRLEQASPNSFDQICDWISVNVGDQVKEPQFIRALMTAICQSAIESQKTSWKLNESHFQRHQKLVLKYVDNKEALELQCLYAVQSLINKLEHPQGLLCQIFQVLWDDNTISNETFIAWETSVDPAEQAGKGVALKSLTTFFTALREGDEDSSCEES</sequence>
<accession>R4UNP9</accession>